<dbReference type="InterPro" id="IPR033336">
    <property type="entry name" value="SAXO1/2"/>
</dbReference>
<dbReference type="STRING" id="66420.A0A0N0P9T8"/>
<evidence type="ECO:0000256" key="1">
    <source>
        <dbReference type="ARBA" id="ARBA00008738"/>
    </source>
</evidence>
<sequence>MSSKACYETMPLCVKYHAAGIKSGPRDGNPPSQYPYPLCCQVRHTSYGSRIYTSYPSKVGGHVPLRIRTRRLPASNLACATASQLTEGRTTPISAALHAVATLQCVPCPAADPCAPTAGIKSGPRDGKPIDGKQENPCPCRSCCCGKAPILNPCYKQPKIPESYAPRRCYMKPTAPVETCTTYKLSYLPTEGCTNLRGVARKQPPNIVPSCEPMESCTVQKLSFLPNPVCVTQPIRPCHHDMWGQGPMQNVTTQRHDFVPKPCVLRESCKPPHKFHSVEQPFENKTVNKLSYLPPERMEVTKSFAPERCYERPAAKMEGNTTHKMSYLPNKVLPKEPLPWACKGQYQKPCQRIDGNTTYGLSYLDAKSDCRRRAILPSSCVNPVTPSKRFESGTIYNNSYLPVEAERPPMVKPNPNIVPSTAMMDGDTVHKLSFLPNPVCVTQPIRPCHHDMWGQGPMQNLTTQRHDFVPKPCSIRESFKPPAKFHCVEQPFENRTVNRLSYLDPGRQEVTESFAPIKCYEKPSAKMESSTIQKMSYQPVCAPAPQRPPWACKGQYQKPCQRLESTTVYKSSFLPPGEDCSEYMDPCAYGDCKPCECMCPAECIATDPCACTFPKAECCT</sequence>
<dbReference type="Proteomes" id="UP000053268">
    <property type="component" value="Unassembled WGS sequence"/>
</dbReference>
<dbReference type="GO" id="GO:0005814">
    <property type="term" value="C:centriole"/>
    <property type="evidence" value="ECO:0007669"/>
    <property type="project" value="TreeGrafter"/>
</dbReference>
<dbReference type="GO" id="GO:0005879">
    <property type="term" value="C:axonemal microtubule"/>
    <property type="evidence" value="ECO:0007669"/>
    <property type="project" value="TreeGrafter"/>
</dbReference>
<dbReference type="AlphaFoldDB" id="A0A0N0P9T8"/>
<dbReference type="GO" id="GO:0008017">
    <property type="term" value="F:microtubule binding"/>
    <property type="evidence" value="ECO:0007669"/>
    <property type="project" value="InterPro"/>
</dbReference>
<dbReference type="GO" id="GO:0036126">
    <property type="term" value="C:sperm flagellum"/>
    <property type="evidence" value="ECO:0007669"/>
    <property type="project" value="TreeGrafter"/>
</dbReference>
<name>A0A0N0P9T8_PAPXU</name>
<protein>
    <submittedName>
        <fullName evidence="2">Protein FAM154B</fullName>
    </submittedName>
</protein>
<accession>A0A0N0P9T8</accession>
<reference evidence="2 3" key="1">
    <citation type="journal article" date="2015" name="Nat. Commun.">
        <title>Outbred genome sequencing and CRISPR/Cas9 gene editing in butterflies.</title>
        <authorList>
            <person name="Li X."/>
            <person name="Fan D."/>
            <person name="Zhang W."/>
            <person name="Liu G."/>
            <person name="Zhang L."/>
            <person name="Zhao L."/>
            <person name="Fang X."/>
            <person name="Chen L."/>
            <person name="Dong Y."/>
            <person name="Chen Y."/>
            <person name="Ding Y."/>
            <person name="Zhao R."/>
            <person name="Feng M."/>
            <person name="Zhu Y."/>
            <person name="Feng Y."/>
            <person name="Jiang X."/>
            <person name="Zhu D."/>
            <person name="Xiang H."/>
            <person name="Feng X."/>
            <person name="Li S."/>
            <person name="Wang J."/>
            <person name="Zhang G."/>
            <person name="Kronforst M.R."/>
            <person name="Wang W."/>
        </authorList>
    </citation>
    <scope>NUCLEOTIDE SEQUENCE [LARGE SCALE GENOMIC DNA]</scope>
    <source>
        <strain evidence="2">Ya'a_city_454_Px</strain>
        <tissue evidence="2">Whole body</tissue>
    </source>
</reference>
<comment type="similarity">
    <text evidence="1">Belongs to the FAM154 family.</text>
</comment>
<evidence type="ECO:0000313" key="3">
    <source>
        <dbReference type="Proteomes" id="UP000053268"/>
    </source>
</evidence>
<dbReference type="PANTHER" id="PTHR31516:SF17">
    <property type="entry name" value="STABILIZER OF AXONEMAL MICROTUBULES 2"/>
    <property type="match status" value="1"/>
</dbReference>
<gene>
    <name evidence="2" type="ORF">RR46_01649</name>
</gene>
<evidence type="ECO:0000313" key="2">
    <source>
        <dbReference type="EMBL" id="KPJ03578.1"/>
    </source>
</evidence>
<proteinExistence type="inferred from homology"/>
<dbReference type="EMBL" id="KQ459166">
    <property type="protein sequence ID" value="KPJ03578.1"/>
    <property type="molecule type" value="Genomic_DNA"/>
</dbReference>
<keyword evidence="3" id="KW-1185">Reference proteome</keyword>
<dbReference type="PANTHER" id="PTHR31516">
    <property type="entry name" value="STABILIZER OF AXONEMAL MICROTUBULES 2"/>
    <property type="match status" value="1"/>
</dbReference>
<organism evidence="2 3">
    <name type="scientific">Papilio xuthus</name>
    <name type="common">Asian swallowtail butterfly</name>
    <dbReference type="NCBI Taxonomy" id="66420"/>
    <lineage>
        <taxon>Eukaryota</taxon>
        <taxon>Metazoa</taxon>
        <taxon>Ecdysozoa</taxon>
        <taxon>Arthropoda</taxon>
        <taxon>Hexapoda</taxon>
        <taxon>Insecta</taxon>
        <taxon>Pterygota</taxon>
        <taxon>Neoptera</taxon>
        <taxon>Endopterygota</taxon>
        <taxon>Lepidoptera</taxon>
        <taxon>Glossata</taxon>
        <taxon>Ditrysia</taxon>
        <taxon>Papilionoidea</taxon>
        <taxon>Papilionidae</taxon>
        <taxon>Papilioninae</taxon>
        <taxon>Papilio</taxon>
    </lineage>
</organism>
<dbReference type="Pfam" id="PF05217">
    <property type="entry name" value="SAXO1-2"/>
    <property type="match status" value="2"/>
</dbReference>
<dbReference type="GO" id="GO:0036064">
    <property type="term" value="C:ciliary basal body"/>
    <property type="evidence" value="ECO:0007669"/>
    <property type="project" value="TreeGrafter"/>
</dbReference>